<comment type="caution">
    <text evidence="2">The sequence shown here is derived from an EMBL/GenBank/DDBJ whole genome shotgun (WGS) entry which is preliminary data.</text>
</comment>
<proteinExistence type="predicted"/>
<sequence length="227" mass="26543">MVSLTGALGMPPFRERLGTGCTKDSKDSGIEVRPKAKRHRNRHRARMQTRLTNTTPSQNITQNTIAIEPRVSFYLFLQRFDFCSARKKPISSTEEQVADNRQEDARRYAENSIVIGLWLVVLYVTNLTFGLPLKIMWPARINHAAVALSYLLIGIWVLCAIYFYIRKRSDDMRWHKTYPKTYYFAWMIQLMGFALFCLATYPQIHRWSLLVSIFYFSFFATISNTFL</sequence>
<protein>
    <submittedName>
        <fullName evidence="2">Uncharacterized protein</fullName>
    </submittedName>
</protein>
<dbReference type="EMBL" id="PDUG01000006">
    <property type="protein sequence ID" value="PIC19313.1"/>
    <property type="molecule type" value="Genomic_DNA"/>
</dbReference>
<feature type="transmembrane region" description="Helical" evidence="1">
    <location>
        <begin position="145"/>
        <end position="165"/>
    </location>
</feature>
<dbReference type="Pfam" id="PF20479">
    <property type="entry name" value="TMEM128"/>
    <property type="match status" value="1"/>
</dbReference>
<gene>
    <name evidence="2" type="primary">Cni-R03G5.6</name>
    <name evidence="2" type="synonym">Cnig_chr_X.g24907</name>
    <name evidence="2" type="ORF">B9Z55_024907</name>
</gene>
<dbReference type="AlphaFoldDB" id="A0A2G5SWJ6"/>
<feature type="transmembrane region" description="Helical" evidence="1">
    <location>
        <begin position="181"/>
        <end position="201"/>
    </location>
</feature>
<reference evidence="3" key="1">
    <citation type="submission" date="2017-10" db="EMBL/GenBank/DDBJ databases">
        <title>Rapid genome shrinkage in a self-fertile nematode reveals novel sperm competition proteins.</title>
        <authorList>
            <person name="Yin D."/>
            <person name="Schwarz E.M."/>
            <person name="Thomas C.G."/>
            <person name="Felde R.L."/>
            <person name="Korf I.F."/>
            <person name="Cutter A.D."/>
            <person name="Schartner C.M."/>
            <person name="Ralston E.J."/>
            <person name="Meyer B.J."/>
            <person name="Haag E.S."/>
        </authorList>
    </citation>
    <scope>NUCLEOTIDE SEQUENCE [LARGE SCALE GENOMIC DNA]</scope>
    <source>
        <strain evidence="3">JU1422</strain>
    </source>
</reference>
<organism evidence="2 3">
    <name type="scientific">Caenorhabditis nigoni</name>
    <dbReference type="NCBI Taxonomy" id="1611254"/>
    <lineage>
        <taxon>Eukaryota</taxon>
        <taxon>Metazoa</taxon>
        <taxon>Ecdysozoa</taxon>
        <taxon>Nematoda</taxon>
        <taxon>Chromadorea</taxon>
        <taxon>Rhabditida</taxon>
        <taxon>Rhabditina</taxon>
        <taxon>Rhabditomorpha</taxon>
        <taxon>Rhabditoidea</taxon>
        <taxon>Rhabditidae</taxon>
        <taxon>Peloderinae</taxon>
        <taxon>Caenorhabditis</taxon>
    </lineage>
</organism>
<feature type="transmembrane region" description="Helical" evidence="1">
    <location>
        <begin position="207"/>
        <end position="226"/>
    </location>
</feature>
<keyword evidence="3" id="KW-1185">Reference proteome</keyword>
<dbReference type="InterPro" id="IPR033579">
    <property type="entry name" value="TMEM128"/>
</dbReference>
<evidence type="ECO:0000313" key="3">
    <source>
        <dbReference type="Proteomes" id="UP000230233"/>
    </source>
</evidence>
<accession>A0A2G5SWJ6</accession>
<dbReference type="OrthoDB" id="5863067at2759"/>
<keyword evidence="1" id="KW-0472">Membrane</keyword>
<evidence type="ECO:0000256" key="1">
    <source>
        <dbReference type="SAM" id="Phobius"/>
    </source>
</evidence>
<evidence type="ECO:0000313" key="2">
    <source>
        <dbReference type="EMBL" id="PIC19313.1"/>
    </source>
</evidence>
<name>A0A2G5SWJ6_9PELO</name>
<keyword evidence="1" id="KW-0812">Transmembrane</keyword>
<feature type="transmembrane region" description="Helical" evidence="1">
    <location>
        <begin position="113"/>
        <end position="133"/>
    </location>
</feature>
<keyword evidence="1" id="KW-1133">Transmembrane helix</keyword>
<dbReference type="Proteomes" id="UP000230233">
    <property type="component" value="Chromosome X"/>
</dbReference>